<dbReference type="PANTHER" id="PTHR11915">
    <property type="entry name" value="SPECTRIN/FILAMIN RELATED CYTOSKELETAL PROTEIN"/>
    <property type="match status" value="1"/>
</dbReference>
<proteinExistence type="inferred from homology"/>
<name>A0ABM1S7J7_LIMPO</name>
<reference evidence="18" key="1">
    <citation type="submission" date="2025-08" db="UniProtKB">
        <authorList>
            <consortium name="RefSeq"/>
        </authorList>
    </citation>
    <scope>IDENTIFICATION</scope>
    <source>
        <tissue evidence="18">Muscle</tissue>
    </source>
</reference>
<feature type="domain" description="SH3" evidence="15">
    <location>
        <begin position="969"/>
        <end position="1028"/>
    </location>
</feature>
<dbReference type="InterPro" id="IPR035825">
    <property type="entry name" value="Alpha_Spectrin_SH3"/>
</dbReference>
<dbReference type="SUPFAM" id="SSF50044">
    <property type="entry name" value="SH3-domain"/>
    <property type="match status" value="1"/>
</dbReference>
<dbReference type="SMART" id="SM00326">
    <property type="entry name" value="SH3"/>
    <property type="match status" value="1"/>
</dbReference>
<dbReference type="InterPro" id="IPR014837">
    <property type="entry name" value="EF-hand_Ca_insen"/>
</dbReference>
<dbReference type="InterPro" id="IPR002017">
    <property type="entry name" value="Spectrin_repeat"/>
</dbReference>
<keyword evidence="17" id="KW-1185">Reference proteome</keyword>
<dbReference type="SMART" id="SM00150">
    <property type="entry name" value="SPEC"/>
    <property type="match status" value="19"/>
</dbReference>
<evidence type="ECO:0000256" key="4">
    <source>
        <dbReference type="ARBA" id="ARBA00022467"/>
    </source>
</evidence>
<keyword evidence="3 13" id="KW-0728">SH3 domain</keyword>
<evidence type="ECO:0000259" key="15">
    <source>
        <dbReference type="PROSITE" id="PS50002"/>
    </source>
</evidence>
<sequence>MDPQPRDVKILETVEDIKERRGQVLGLYTEFKNEARVKRERLEDSRRFQYFKRDADELESWINEKLQAASDESYKDPTNLQAKIQKHQAFEAEVAAHGNAIVALDNNGMDMINKNHFASDVIKLRLEELHRLWELLLTRLAEKGLKLQQALKLVQFLRQCEEVMFWINDKEAFVTSEEFGQDLEHVEVLQRKFDEFQKDMANEEFRVTEVNELGNKLIIEGHPEAEVIQKKKVELNETWERLKALTLLRQEKLFGAHEIQRFNRDADETIAWITEKDLVLSSDDYGKDLVSVQALQRKHEGMERDLAALEDKVLTLGQEADRLCTNHEDHADEIQSKHAEIVSNWEELKAKAQERRQRLDESYNLHHFLADFRDLVSWVNDMKSIISADELAKDVAGAEALLERHQEHKGEIDAREDSFHASAEAGQRLLNEKHSASEEVKEKLVTLANEKHSLLSLWEERRILYEQCMDLQLFYRDTEQADTWMAKQNAFLENEDLGDSLDSVEALIKKHEDFEKSLAAQEEKIKALDEFATKLIEGQHYAADDVAQRRAALLEGRQALQDKWSYRRTMLEDSYRLQQFERDCDETKGWISEKLKTAMDDSYLDPVNLNGKVQKHQNFEQEVNANKSRIDEITSTGQELIDSNHYASIRINERMGEIVDLWESLTEATTKKGTKLKEASAEQQFNHGVEDIEIWLSEIEGQLLSEDNGKDLTSVQNLLKKHTLLETDVSSHQDRIDGIVIQANQFVERSHFDADLIKSKQVALVERYNGLQLPMTARRQRLNDSLRVQQLFRDIEDEDAWIREKEPIAASTNRGRDLIGVQNLIKKHQAVLAEINNHEHRIRAVCQVGEEMINEGHFATDEIHKRLQQLNEKWQQLKDKARQRKEDLDDSLQAHQYFADANEAESWMKEKEPIAGNQDFGKDEDSAEALLKKQEALMADLEAFGNTISGLREQAQACRQQETPVIDQAGKEFVMALYDYTEKSPREVSMKKGDVLTLLNSNNKDWWKVEVNDRQGFVPAAYVKKIEAGLSESQQNLADTNSISARQAQIEAQYENLLSLGRERCRKLEETCKAYQLVREAAELAQWIKDKEQVANIQEVGEDLEQVEDLNQKWQDLQHVTSERATQLGTAHEVQRFHRDVDETKDWIQEKDEALETEDYGQDLQSVQTLQRKHEGLERDLAALGDRIKQLDETASRLMQTHPDSAETIYVKQKEINEEWTQLTAKANARKEKLLDSYDLQRFSADYRDLTSWIGSMTSLVSSEELANDVTGAEALLERHQNYQAEIDVFYGIPQEHRTEIDARSGTFQAFDRFGQQLLQSGHYASVEVQEKLEKMNEAHKELENAWIARRMKLDQCLELQLFYRDCEQAESWMASREAFLSSDDMGGDNVEALIKKHEDFDKAINVQEEKITTLAHMADQLIASDHYDSDAIREKKEQVLNRWHHLKEALIDKRSKLGESQSLQQFSRDADEIENWIAEKVQIAKDESYKDPANIQNKHQKHQAFEAELAANADRVQAVLGLGQNLIDKHQCAGSEDAVKARLVSIADQWEHLTQKSSEKSLKLKEANKERTFNAAMKDLDFWLGEVDSLLETEDSGKDLASVQNLIKKHQLVEADITAHDDRIKDMNNLADSLVESGQFDSTSIHERRTSINERYERVKTLAAYRRSRLDEAYTLHQFFRDIADEESWIKEKKLLVSSDDYGRDLTGVQNLRKKHKRFEAELASHEPAIQDVQEAGQKLMAESNIGVPEIEQRLKTLNQAWQELKEMSSKRGHKLEESLTYQQFLAKVEEEEAWISEKQQLLSVEDYGDNMAAVQGLLKKHEAFEFDFAVHRERCGDIAQAGEQLIAEGNHHADNIRQRLQQLQDRLNALEAGTITRKGKLKDNSAYLQFMWKADVVESWIADKEVHVRSEDYGRDLSSVQTLLTKQETFDAGLAAFEQEGIQSITQLKEQLLVGSHDQTNAIVKRHDDVMTRWHNLLAASEARKHRLLTMQDQFKQIEDLFLTFAKKASAFNSWFENAEEDLTDPVRCNSIEEIRALREAHSQFQASLSSAQADFEALAALDQQIKSFNVGSNPYTWFTMEALEETWRNLQKIIGERDLELAKEAQRQEENDRLRREFARHANAFHHWLTETRSSMMEVTGNLETQLEAIKAKSVEVRAKRADLKKLEDLGATLEEHLILDNRYTEHSTVGLAQQWDQLDQLGMRMQHNLEQQIQARNQSGVSEDALKEFSMMFKHFDREKIGRLNHYQFKSCLRALGYDLPMVDEGQPDPEFETILNAVDPNRDGFVSLQEYMAFMISRETENVRSSEDIENAFRAITSGERPYVTADDLYANLTVEMADYCVSRMKPYVEPKSGRTITGAYDYMEFTRMLFQK</sequence>
<feature type="coiled-coil region" evidence="14">
    <location>
        <begin position="1065"/>
        <end position="1117"/>
    </location>
</feature>
<keyword evidence="7" id="KW-0479">Metal-binding</keyword>
<evidence type="ECO:0000256" key="11">
    <source>
        <dbReference type="ARBA" id="ARBA00023203"/>
    </source>
</evidence>
<keyword evidence="8" id="KW-0677">Repeat</keyword>
<dbReference type="InterPro" id="IPR018247">
    <property type="entry name" value="EF_Hand_1_Ca_BS"/>
</dbReference>
<evidence type="ECO:0000256" key="8">
    <source>
        <dbReference type="ARBA" id="ARBA00022737"/>
    </source>
</evidence>
<dbReference type="CDD" id="cd11808">
    <property type="entry name" value="SH3_Alpha_Spectrin"/>
    <property type="match status" value="1"/>
</dbReference>
<dbReference type="Pfam" id="PF00435">
    <property type="entry name" value="Spectrin"/>
    <property type="match status" value="21"/>
</dbReference>
<feature type="coiled-coil region" evidence="14">
    <location>
        <begin position="292"/>
        <end position="362"/>
    </location>
</feature>
<evidence type="ECO:0000259" key="16">
    <source>
        <dbReference type="PROSITE" id="PS50222"/>
    </source>
</evidence>
<dbReference type="SUPFAM" id="SSF46966">
    <property type="entry name" value="Spectrin repeat"/>
    <property type="match status" value="16"/>
</dbReference>
<dbReference type="CDD" id="cd00051">
    <property type="entry name" value="EFh"/>
    <property type="match status" value="1"/>
</dbReference>
<dbReference type="Pfam" id="PF08726">
    <property type="entry name" value="EFhand_Ca_insen"/>
    <property type="match status" value="1"/>
</dbReference>
<dbReference type="PRINTS" id="PR01887">
    <property type="entry name" value="SPECTRNALPHA"/>
</dbReference>
<dbReference type="InterPro" id="IPR001452">
    <property type="entry name" value="SH3_domain"/>
</dbReference>
<comment type="similarity">
    <text evidence="2">Belongs to the spectrin family.</text>
</comment>
<evidence type="ECO:0000313" key="17">
    <source>
        <dbReference type="Proteomes" id="UP000694941"/>
    </source>
</evidence>
<dbReference type="PROSITE" id="PS00018">
    <property type="entry name" value="EF_HAND_1"/>
    <property type="match status" value="1"/>
</dbReference>
<protein>
    <submittedName>
        <fullName evidence="18">Spectrin alpha chain-like</fullName>
    </submittedName>
</protein>
<dbReference type="Gene3D" id="2.30.30.40">
    <property type="entry name" value="SH3 Domains"/>
    <property type="match status" value="1"/>
</dbReference>
<evidence type="ECO:0000313" key="18">
    <source>
        <dbReference type="RefSeq" id="XP_022239602.1"/>
    </source>
</evidence>
<evidence type="ECO:0000256" key="2">
    <source>
        <dbReference type="ARBA" id="ARBA00006826"/>
    </source>
</evidence>
<dbReference type="Gene3D" id="1.10.238.10">
    <property type="entry name" value="EF-hand"/>
    <property type="match status" value="2"/>
</dbReference>
<dbReference type="PROSITE" id="PS50222">
    <property type="entry name" value="EF_HAND_2"/>
    <property type="match status" value="2"/>
</dbReference>
<feature type="domain" description="EF-hand" evidence="16">
    <location>
        <begin position="2228"/>
        <end position="2263"/>
    </location>
</feature>
<evidence type="ECO:0000256" key="1">
    <source>
        <dbReference type="ARBA" id="ARBA00004245"/>
    </source>
</evidence>
<keyword evidence="11" id="KW-0009">Actin-binding</keyword>
<dbReference type="InterPro" id="IPR011992">
    <property type="entry name" value="EF-hand-dom_pair"/>
</dbReference>
<organism evidence="17 18">
    <name type="scientific">Limulus polyphemus</name>
    <name type="common">Atlantic horseshoe crab</name>
    <dbReference type="NCBI Taxonomy" id="6850"/>
    <lineage>
        <taxon>Eukaryota</taxon>
        <taxon>Metazoa</taxon>
        <taxon>Ecdysozoa</taxon>
        <taxon>Arthropoda</taxon>
        <taxon>Chelicerata</taxon>
        <taxon>Merostomata</taxon>
        <taxon>Xiphosura</taxon>
        <taxon>Limulidae</taxon>
        <taxon>Limulus</taxon>
    </lineage>
</organism>
<dbReference type="SMART" id="SM00054">
    <property type="entry name" value="EFh"/>
    <property type="match status" value="2"/>
</dbReference>
<dbReference type="Proteomes" id="UP000694941">
    <property type="component" value="Unplaced"/>
</dbReference>
<dbReference type="PROSITE" id="PS50002">
    <property type="entry name" value="SH3"/>
    <property type="match status" value="1"/>
</dbReference>
<keyword evidence="12" id="KW-0206">Cytoskeleton</keyword>
<evidence type="ECO:0000256" key="9">
    <source>
        <dbReference type="ARBA" id="ARBA00022837"/>
    </source>
</evidence>
<keyword evidence="4" id="KW-0117">Actin capping</keyword>
<keyword evidence="10" id="KW-0112">Calmodulin-binding</keyword>
<dbReference type="CDD" id="cd00176">
    <property type="entry name" value="SPEC"/>
    <property type="match status" value="12"/>
</dbReference>
<feature type="coiled-coil region" evidence="14">
    <location>
        <begin position="821"/>
        <end position="891"/>
    </location>
</feature>
<dbReference type="InterPro" id="IPR002048">
    <property type="entry name" value="EF_hand_dom"/>
</dbReference>
<evidence type="ECO:0000256" key="7">
    <source>
        <dbReference type="ARBA" id="ARBA00022723"/>
    </source>
</evidence>
<accession>A0ABM1S7J7</accession>
<keyword evidence="6" id="KW-0597">Phosphoprotein</keyword>
<feature type="coiled-coil region" evidence="14">
    <location>
        <begin position="1848"/>
        <end position="1875"/>
    </location>
</feature>
<evidence type="ECO:0000256" key="6">
    <source>
        <dbReference type="ARBA" id="ARBA00022553"/>
    </source>
</evidence>
<feature type="domain" description="EF-hand" evidence="16">
    <location>
        <begin position="2271"/>
        <end position="2306"/>
    </location>
</feature>
<dbReference type="RefSeq" id="XP_022239602.1">
    <property type="nucleotide sequence ID" value="XM_022383894.1"/>
</dbReference>
<dbReference type="InterPro" id="IPR018159">
    <property type="entry name" value="Spectrin/alpha-actinin"/>
</dbReference>
<dbReference type="GeneID" id="106457846"/>
<evidence type="ECO:0000256" key="10">
    <source>
        <dbReference type="ARBA" id="ARBA00022860"/>
    </source>
</evidence>
<keyword evidence="5" id="KW-0963">Cytoplasm</keyword>
<evidence type="ECO:0000256" key="13">
    <source>
        <dbReference type="PROSITE-ProRule" id="PRU00192"/>
    </source>
</evidence>
<dbReference type="SUPFAM" id="SSF47473">
    <property type="entry name" value="EF-hand"/>
    <property type="match status" value="1"/>
</dbReference>
<keyword evidence="9" id="KW-0106">Calcium</keyword>
<evidence type="ECO:0000256" key="3">
    <source>
        <dbReference type="ARBA" id="ARBA00022443"/>
    </source>
</evidence>
<dbReference type="SMART" id="SM01184">
    <property type="entry name" value="efhand_Ca_insen"/>
    <property type="match status" value="1"/>
</dbReference>
<dbReference type="Pfam" id="PF13499">
    <property type="entry name" value="EF-hand_7"/>
    <property type="match status" value="1"/>
</dbReference>
<dbReference type="InterPro" id="IPR036028">
    <property type="entry name" value="SH3-like_dom_sf"/>
</dbReference>
<dbReference type="Pfam" id="PF00018">
    <property type="entry name" value="SH3_1"/>
    <property type="match status" value="1"/>
</dbReference>
<feature type="coiled-coil region" evidence="14">
    <location>
        <begin position="1167"/>
        <end position="1201"/>
    </location>
</feature>
<gene>
    <name evidence="18" type="primary">LOC106457846</name>
</gene>
<dbReference type="PRINTS" id="PR00452">
    <property type="entry name" value="SH3DOMAIN"/>
</dbReference>
<keyword evidence="14" id="KW-0175">Coiled coil</keyword>
<evidence type="ECO:0000256" key="14">
    <source>
        <dbReference type="SAM" id="Coils"/>
    </source>
</evidence>
<evidence type="ECO:0000256" key="12">
    <source>
        <dbReference type="ARBA" id="ARBA00023212"/>
    </source>
</evidence>
<evidence type="ECO:0000256" key="5">
    <source>
        <dbReference type="ARBA" id="ARBA00022490"/>
    </source>
</evidence>
<comment type="subcellular location">
    <subcellularLocation>
        <location evidence="1">Cytoplasm</location>
        <location evidence="1">Cytoskeleton</location>
    </subcellularLocation>
</comment>
<dbReference type="Gene3D" id="1.20.58.60">
    <property type="match status" value="20"/>
</dbReference>